<name>A0ABN1GN21_9HYPH</name>
<evidence type="ECO:0000313" key="1">
    <source>
        <dbReference type="EMBL" id="GAA0614929.1"/>
    </source>
</evidence>
<sequence length="81" mass="9385">MKNTFSALRETAEIAFQKTQSHNPIQTRVENEIEEELKLRTEKTARLKAARLAFQPIETLRKTISKGVKTSFNNETDYTKN</sequence>
<gene>
    <name evidence="1" type="ORF">GCM10008943_32580</name>
</gene>
<dbReference type="RefSeq" id="WP_343808129.1">
    <property type="nucleotide sequence ID" value="NZ_BAAADE010000014.1"/>
</dbReference>
<protein>
    <submittedName>
        <fullName evidence="1">Uncharacterized protein</fullName>
    </submittedName>
</protein>
<evidence type="ECO:0000313" key="2">
    <source>
        <dbReference type="Proteomes" id="UP001424441"/>
    </source>
</evidence>
<dbReference type="EMBL" id="BAAADE010000014">
    <property type="protein sequence ID" value="GAA0614929.1"/>
    <property type="molecule type" value="Genomic_DNA"/>
</dbReference>
<keyword evidence="2" id="KW-1185">Reference proteome</keyword>
<organism evidence="1 2">
    <name type="scientific">Paenochrobactrum glaciei</name>
    <dbReference type="NCBI Taxonomy" id="486407"/>
    <lineage>
        <taxon>Bacteria</taxon>
        <taxon>Pseudomonadati</taxon>
        <taxon>Pseudomonadota</taxon>
        <taxon>Alphaproteobacteria</taxon>
        <taxon>Hyphomicrobiales</taxon>
        <taxon>Brucellaceae</taxon>
        <taxon>Paenochrobactrum</taxon>
    </lineage>
</organism>
<reference evidence="1 2" key="1">
    <citation type="journal article" date="2019" name="Int. J. Syst. Evol. Microbiol.">
        <title>The Global Catalogue of Microorganisms (GCM) 10K type strain sequencing project: providing services to taxonomists for standard genome sequencing and annotation.</title>
        <authorList>
            <consortium name="The Broad Institute Genomics Platform"/>
            <consortium name="The Broad Institute Genome Sequencing Center for Infectious Disease"/>
            <person name="Wu L."/>
            <person name="Ma J."/>
        </authorList>
    </citation>
    <scope>NUCLEOTIDE SEQUENCE [LARGE SCALE GENOMIC DNA]</scope>
    <source>
        <strain evidence="1 2">JCM 15115</strain>
    </source>
</reference>
<comment type="caution">
    <text evidence="1">The sequence shown here is derived from an EMBL/GenBank/DDBJ whole genome shotgun (WGS) entry which is preliminary data.</text>
</comment>
<dbReference type="Proteomes" id="UP001424441">
    <property type="component" value="Unassembled WGS sequence"/>
</dbReference>
<proteinExistence type="predicted"/>
<accession>A0ABN1GN21</accession>